<dbReference type="InterPro" id="IPR005467">
    <property type="entry name" value="His_kinase_dom"/>
</dbReference>
<accession>A0A3P3DW51</accession>
<feature type="transmembrane region" description="Helical" evidence="6">
    <location>
        <begin position="74"/>
        <end position="93"/>
    </location>
</feature>
<name>A0A3P3DW51_9RHOB</name>
<dbReference type="PANTHER" id="PTHR42878:SF14">
    <property type="entry name" value="OSMOLARITY TWO-COMPONENT SYSTEM PROTEIN SSK1"/>
    <property type="match status" value="1"/>
</dbReference>
<comment type="catalytic activity">
    <reaction evidence="1">
        <text>ATP + protein L-histidine = ADP + protein N-phospho-L-histidine.</text>
        <dbReference type="EC" id="2.7.13.3"/>
    </reaction>
</comment>
<protein>
    <recommendedName>
        <fullName evidence="2">histidine kinase</fullName>
        <ecNumber evidence="2">2.7.13.3</ecNumber>
    </recommendedName>
</protein>
<feature type="transmembrane region" description="Helical" evidence="6">
    <location>
        <begin position="99"/>
        <end position="118"/>
    </location>
</feature>
<feature type="transmembrane region" description="Helical" evidence="6">
    <location>
        <begin position="169"/>
        <end position="187"/>
    </location>
</feature>
<dbReference type="Proteomes" id="UP000282125">
    <property type="component" value="Unassembled WGS sequence"/>
</dbReference>
<dbReference type="Pfam" id="PF02518">
    <property type="entry name" value="HATPase_c"/>
    <property type="match status" value="1"/>
</dbReference>
<dbReference type="Gene3D" id="3.30.565.10">
    <property type="entry name" value="Histidine kinase-like ATPase, C-terminal domain"/>
    <property type="match status" value="1"/>
</dbReference>
<evidence type="ECO:0000256" key="2">
    <source>
        <dbReference type="ARBA" id="ARBA00012438"/>
    </source>
</evidence>
<feature type="transmembrane region" description="Helical" evidence="6">
    <location>
        <begin position="259"/>
        <end position="279"/>
    </location>
</feature>
<evidence type="ECO:0000256" key="1">
    <source>
        <dbReference type="ARBA" id="ARBA00000085"/>
    </source>
</evidence>
<feature type="transmembrane region" description="Helical" evidence="6">
    <location>
        <begin position="231"/>
        <end position="252"/>
    </location>
</feature>
<dbReference type="InterPro" id="IPR001789">
    <property type="entry name" value="Sig_transdc_resp-reg_receiver"/>
</dbReference>
<dbReference type="GO" id="GO:0007234">
    <property type="term" value="P:osmosensory signaling via phosphorelay pathway"/>
    <property type="evidence" value="ECO:0007669"/>
    <property type="project" value="TreeGrafter"/>
</dbReference>
<dbReference type="PROSITE" id="PS50109">
    <property type="entry name" value="HIS_KIN"/>
    <property type="match status" value="1"/>
</dbReference>
<feature type="transmembrane region" description="Helical" evidence="6">
    <location>
        <begin position="208"/>
        <end position="225"/>
    </location>
</feature>
<evidence type="ECO:0000256" key="3">
    <source>
        <dbReference type="ARBA" id="ARBA00022679"/>
    </source>
</evidence>
<feature type="domain" description="Response regulatory" evidence="8">
    <location>
        <begin position="698"/>
        <end position="812"/>
    </location>
</feature>
<feature type="domain" description="Histidine kinase" evidence="7">
    <location>
        <begin position="462"/>
        <end position="677"/>
    </location>
</feature>
<dbReference type="RefSeq" id="WP_124963853.1">
    <property type="nucleotide sequence ID" value="NZ_RRAZ01000005.1"/>
</dbReference>
<evidence type="ECO:0000259" key="8">
    <source>
        <dbReference type="PROSITE" id="PS50110"/>
    </source>
</evidence>
<dbReference type="SMART" id="SM00387">
    <property type="entry name" value="HATPase_c"/>
    <property type="match status" value="1"/>
</dbReference>
<keyword evidence="6" id="KW-0812">Transmembrane</keyword>
<keyword evidence="4" id="KW-0418">Kinase</keyword>
<dbReference type="SUPFAM" id="SSF52172">
    <property type="entry name" value="CheY-like"/>
    <property type="match status" value="1"/>
</dbReference>
<evidence type="ECO:0000313" key="9">
    <source>
        <dbReference type="EMBL" id="RRH76908.1"/>
    </source>
</evidence>
<dbReference type="InterPro" id="IPR003594">
    <property type="entry name" value="HATPase_dom"/>
</dbReference>
<feature type="transmembrane region" description="Helical" evidence="6">
    <location>
        <begin position="44"/>
        <end position="62"/>
    </location>
</feature>
<dbReference type="InterPro" id="IPR011006">
    <property type="entry name" value="CheY-like_superfamily"/>
</dbReference>
<dbReference type="GO" id="GO:0004673">
    <property type="term" value="F:protein histidine kinase activity"/>
    <property type="evidence" value="ECO:0007669"/>
    <property type="project" value="UniProtKB-EC"/>
</dbReference>
<keyword evidence="6" id="KW-1133">Transmembrane helix</keyword>
<reference evidence="9 10" key="1">
    <citation type="submission" date="2018-11" db="EMBL/GenBank/DDBJ databases">
        <title>Gemmobacter sp. nov., YIM 102744-1 draft genome.</title>
        <authorList>
            <person name="Li G."/>
            <person name="Jiang Y."/>
        </authorList>
    </citation>
    <scope>NUCLEOTIDE SEQUENCE [LARGE SCALE GENOMIC DNA]</scope>
    <source>
        <strain evidence="9 10">YIM 102744-1</strain>
    </source>
</reference>
<comment type="caution">
    <text evidence="5">Lacks conserved residue(s) required for the propagation of feature annotation.</text>
</comment>
<dbReference type="PROSITE" id="PS50110">
    <property type="entry name" value="RESPONSE_REGULATORY"/>
    <property type="match status" value="1"/>
</dbReference>
<keyword evidence="3" id="KW-0808">Transferase</keyword>
<dbReference type="InterPro" id="IPR050351">
    <property type="entry name" value="BphY/WalK/GraS-like"/>
</dbReference>
<dbReference type="AlphaFoldDB" id="A0A3P3DW51"/>
<keyword evidence="6" id="KW-0472">Membrane</keyword>
<dbReference type="InterPro" id="IPR036890">
    <property type="entry name" value="HATPase_C_sf"/>
</dbReference>
<feature type="transmembrane region" description="Helical" evidence="6">
    <location>
        <begin position="139"/>
        <end position="157"/>
    </location>
</feature>
<dbReference type="SMART" id="SM00448">
    <property type="entry name" value="REC"/>
    <property type="match status" value="1"/>
</dbReference>
<proteinExistence type="predicted"/>
<dbReference type="SUPFAM" id="SSF55874">
    <property type="entry name" value="ATPase domain of HSP90 chaperone/DNA topoisomerase II/histidine kinase"/>
    <property type="match status" value="1"/>
</dbReference>
<dbReference type="OrthoDB" id="9795133at2"/>
<organism evidence="9 10">
    <name type="scientific">Falsigemmobacter faecalis</name>
    <dbReference type="NCBI Taxonomy" id="2488730"/>
    <lineage>
        <taxon>Bacteria</taxon>
        <taxon>Pseudomonadati</taxon>
        <taxon>Pseudomonadota</taxon>
        <taxon>Alphaproteobacteria</taxon>
        <taxon>Rhodobacterales</taxon>
        <taxon>Paracoccaceae</taxon>
        <taxon>Falsigemmobacter</taxon>
    </lineage>
</organism>
<evidence type="ECO:0000259" key="7">
    <source>
        <dbReference type="PROSITE" id="PS50109"/>
    </source>
</evidence>
<dbReference type="EMBL" id="RRAZ01000005">
    <property type="protein sequence ID" value="RRH76908.1"/>
    <property type="molecule type" value="Genomic_DNA"/>
</dbReference>
<dbReference type="CDD" id="cd00156">
    <property type="entry name" value="REC"/>
    <property type="match status" value="1"/>
</dbReference>
<keyword evidence="10" id="KW-1185">Reference proteome</keyword>
<dbReference type="GO" id="GO:0000156">
    <property type="term" value="F:phosphorelay response regulator activity"/>
    <property type="evidence" value="ECO:0007669"/>
    <property type="project" value="TreeGrafter"/>
</dbReference>
<evidence type="ECO:0000313" key="10">
    <source>
        <dbReference type="Proteomes" id="UP000282125"/>
    </source>
</evidence>
<sequence>MQKQLKTAAPGGAQQLTLWLLTLVALPLGGLVLAGQLAVWPERPELLVVVASACTHGVLLALIRSRREGDTPRFLAGSGLALLVLLSGHLLSLEGVPELALIPAAAAWCAGGVLMLLLQAMARGMPEIGDPGGSINVKLTGAIMGVVILTAGFWVVGGMGDLMERRLPGLGLLGLCAALSLLPLAAAGPARRALGRVHREGAGKGVQALLIPIGVPALLLSVQLLPDIAFLPLGSTAVLALLGAALFLLLVGNSSLPDMAAALILPAAAPLAVACLIPAPLPMRAMAAVLVLATLAALFLRERVRPEGEQRAIGLPQPRVLVALQERLNILVLRVNFDSGAVHFPFGGGEPFGGGYSLPLTDFLRLTEMKVALDLMQKLQRGEQPADFPMRFRLRAPGAPGEARQEWTRQLFSVRVLENRYPQCWIVLERQSQEADVQRERAEQSELLLYSALSREERLRIAVARDLRAPVSVLQEEVEHLTSGRPWAESARAFALSLRLLSDSLDQLRSGAGTSRGLTGTGPWDISEMLGWLSETFASQAKYAGVALHFVPARQGDLRLHGDHGRIFLALCRLIDNAIAHARSTEISVSGFLTRGQGQEATVTWLVRDNGVGIDHLRQASLFEPFGLISGGIDGQARLGLFAVRKSLRQLGGNVVLEEASPDRDGSCFIVTHPARVLHVTEPEEERDDITALMPMRRALLLEDDPVAAEVLSARLRGLFGRVDVLAERDALLPRLRVERPDVLFVGRGTGSTGHGDLIRALRREDRTLPVIGVVSPAMPELREAMEQGGATRVLTKPVGLTQLRDLVIDLFASGSAEAEVTHAADQEGEAEIQSFLSDFQRVIGQD</sequence>
<gene>
    <name evidence="9" type="ORF">EG244_04680</name>
</gene>
<evidence type="ECO:0000256" key="4">
    <source>
        <dbReference type="ARBA" id="ARBA00022777"/>
    </source>
</evidence>
<dbReference type="PANTHER" id="PTHR42878">
    <property type="entry name" value="TWO-COMPONENT HISTIDINE KINASE"/>
    <property type="match status" value="1"/>
</dbReference>
<evidence type="ECO:0000256" key="6">
    <source>
        <dbReference type="SAM" id="Phobius"/>
    </source>
</evidence>
<evidence type="ECO:0000256" key="5">
    <source>
        <dbReference type="PROSITE-ProRule" id="PRU00169"/>
    </source>
</evidence>
<comment type="caution">
    <text evidence="9">The sequence shown here is derived from an EMBL/GenBank/DDBJ whole genome shotgun (WGS) entry which is preliminary data.</text>
</comment>
<dbReference type="EC" id="2.7.13.3" evidence="2"/>
<dbReference type="Gene3D" id="3.40.50.2300">
    <property type="match status" value="1"/>
</dbReference>
<dbReference type="GO" id="GO:0030295">
    <property type="term" value="F:protein kinase activator activity"/>
    <property type="evidence" value="ECO:0007669"/>
    <property type="project" value="TreeGrafter"/>
</dbReference>